<keyword evidence="3" id="KW-0732">Signal</keyword>
<feature type="region of interest" description="Disordered" evidence="7">
    <location>
        <begin position="1512"/>
        <end position="1551"/>
    </location>
</feature>
<dbReference type="Pfam" id="PF00007">
    <property type="entry name" value="Cys_knot"/>
    <property type="match status" value="1"/>
</dbReference>
<dbReference type="SMART" id="SM00832">
    <property type="entry name" value="C8"/>
    <property type="match status" value="2"/>
</dbReference>
<feature type="compositionally biased region" description="Basic and acidic residues" evidence="7">
    <location>
        <begin position="1512"/>
        <end position="1522"/>
    </location>
</feature>
<feature type="compositionally biased region" description="Basic and acidic residues" evidence="7">
    <location>
        <begin position="1253"/>
        <end position="1272"/>
    </location>
</feature>
<dbReference type="InterPro" id="IPR036084">
    <property type="entry name" value="Ser_inhib-like_sf"/>
</dbReference>
<feature type="disulfide bond" evidence="6">
    <location>
        <begin position="1435"/>
        <end position="1489"/>
    </location>
</feature>
<accession>A0A8X7X4U8</accession>
<keyword evidence="11" id="KW-1185">Reference proteome</keyword>
<evidence type="ECO:0000313" key="11">
    <source>
        <dbReference type="Proteomes" id="UP000886611"/>
    </source>
</evidence>
<dbReference type="InterPro" id="IPR002919">
    <property type="entry name" value="TIL_dom"/>
</dbReference>
<protein>
    <submittedName>
        <fullName evidence="10">MUC5B protein</fullName>
    </submittedName>
</protein>
<dbReference type="PROSITE" id="PS51233">
    <property type="entry name" value="VWFD"/>
    <property type="match status" value="3"/>
</dbReference>
<evidence type="ECO:0000259" key="8">
    <source>
        <dbReference type="PROSITE" id="PS01225"/>
    </source>
</evidence>
<dbReference type="Gene3D" id="2.10.25.10">
    <property type="entry name" value="Laminin"/>
    <property type="match status" value="1"/>
</dbReference>
<feature type="region of interest" description="Disordered" evidence="7">
    <location>
        <begin position="1185"/>
        <end position="1395"/>
    </location>
</feature>
<feature type="domain" description="VWFD" evidence="9">
    <location>
        <begin position="63"/>
        <end position="233"/>
    </location>
</feature>
<feature type="compositionally biased region" description="Polar residues" evidence="7">
    <location>
        <begin position="1541"/>
        <end position="1551"/>
    </location>
</feature>
<feature type="compositionally biased region" description="Low complexity" evidence="7">
    <location>
        <begin position="1194"/>
        <end position="1252"/>
    </location>
</feature>
<dbReference type="Gene3D" id="2.10.90.10">
    <property type="entry name" value="Cystine-knot cytokines"/>
    <property type="match status" value="1"/>
</dbReference>
<sequence>MQPKGGSESSNPNSTGSHPRHTTILPPPPRSKSNASVQPKLGHRLQHYQPCVQGASNPMHNNRVCSTWGKYHIKMFDGEVYQFPGTCNYVLTSQCGSAYEDFNIQMRRTIVNNQPWISHVTMKLDGTVVELSNGTISVNSKPISPPYSQLGVQIEESSLYIKVTAKSGVMVMWNGEDALMVEMPEKYMNETCGLCGDFNGIENNDGFYVNGLKMSPTDFGNFQKMDGPKETCEDVVPPPVSNKTQNMQLLCEQILSSPVFAGCNALVSIDPFVQACAKDMVDCVKDKNSSCLCYTVSEYTRQCTHAANFTVFMPSTFHMIIDTSFGVQLQIQLIPLMQVYVTLDASFKSQTCGICGNFNNVQADDFNTNSGVVEGTASAFANTWKTMATCSDVVDNYEDPCSQSVENVNYSTSCPETMTYSYSMTSCGRTCRSLSEPDPTCNVQFVPVDGCGCKEGSYMDDSGKCVPKSNCPCYSKGVLVKAGEVITKNGVMCTCNERKWNCTNQQCYGSCVIRGEGHYLTFDGKRFSFNGNCEYTIVQDYCGINPDKGTFRVITENIPCGSTGTTCSKAIKLFLGQDEIRLSDGQYEVIKRDISIDLPYKISHMGMYLVMEIKPGLILMWDKKTSVHIKLSPLFKGNVCGLCGNFDGNANNDFTTSSQSVVVKALEFGNSWKVSPSCPDAKVPKDPCLSNPYRQSWAQKQCSIIKSKVFAACHRQVDPTPYYDACVYDSCACDSGGDCECFCTSVAAYAAACNEANVCISWRRPDICPSSGLPLSTKSQPTTICEEEICEWSIWYDIDKPDLGDQEGDFETFENIKKKGYTVCQTPTSVECRAHRYPDTPLIGGILARLIGGTFPGWEAVIAEGERKTAYWSKMFLRYPGWQYTSGMSSIWTSSVLHGSCSSGEQLCWGPLVLEGGAVGVKLHCQGEVPSDPEVIPDGNLVAAEVLPGKLHLGKERNNTCLGRNTGKKEIILFVEDTCKKLNETWNIDKCTLATCKGNNEIQTVGVKCKPVKEMTCANGRPARKVYDDSGCCYDYECECVCEVVNVLHHVTFDGTSYIYRGNCTYVLVQQINNKYDDFRIYINEQQQKLERDIGSQSLWIFYKSNSVYLTREQNINKPGATVPSSICEECKCSSEIDADTKLFKIDCNTKKCDKNCHAGFTYQDVVGQCCGRCVQIACIFPMPSSANNPGSTNGKPKNNNDNSNDSNNYPNDNNSNPNSESSNPNGGNKDNPNGNTNHPTGNNSNPSSKNSTKNDNKPDDNDNNHDGRPKENNNSNDNSGNPKGTFDNPKSNNNSANGNDNRPTGNTTSPKSKNTTKNDDRNTEGNNINQETKSKENDDNPNDNNGNHKGINDSPNGHNNNSNPIYNNPNNNNEKPDENNKHPTGNNSRPIDTETSNSSMLYVLMPKQCKVHKNTTYITHEGCQSLNPVAVSSCEGACNTYSMYSSEANAMEHKCSCCQELQTSFKNTTLKCSNGTIFSYSYIYVEECSCRDTRCEAKDHFWSGVTASITEEEKKNDRKTEGQQNNNQTDKGKLKDKDSTAVTKKATQNT</sequence>
<gene>
    <name evidence="10" type="primary">Muc5b_0</name>
    <name evidence="10" type="ORF">GTO96_0000564</name>
</gene>
<organism evidence="10 11">
    <name type="scientific">Polypterus senegalus</name>
    <name type="common">Senegal bichir</name>
    <dbReference type="NCBI Taxonomy" id="55291"/>
    <lineage>
        <taxon>Eukaryota</taxon>
        <taxon>Metazoa</taxon>
        <taxon>Chordata</taxon>
        <taxon>Craniata</taxon>
        <taxon>Vertebrata</taxon>
        <taxon>Euteleostomi</taxon>
        <taxon>Actinopterygii</taxon>
        <taxon>Polypteriformes</taxon>
        <taxon>Polypteridae</taxon>
        <taxon>Polypterus</taxon>
    </lineage>
</organism>
<dbReference type="InterPro" id="IPR006208">
    <property type="entry name" value="Glyco_hormone_CN"/>
</dbReference>
<dbReference type="FunFam" id="2.10.25.10:FF:000674">
    <property type="entry name" value="Mucin-2"/>
    <property type="match status" value="1"/>
</dbReference>
<dbReference type="EMBL" id="JAATIS010004040">
    <property type="protein sequence ID" value="KAG2462468.1"/>
    <property type="molecule type" value="Genomic_DNA"/>
</dbReference>
<evidence type="ECO:0000313" key="10">
    <source>
        <dbReference type="EMBL" id="KAG2462468.1"/>
    </source>
</evidence>
<feature type="compositionally biased region" description="Basic and acidic residues" evidence="7">
    <location>
        <begin position="1531"/>
        <end position="1540"/>
    </location>
</feature>
<dbReference type="PROSITE" id="PS01185">
    <property type="entry name" value="CTCK_1"/>
    <property type="match status" value="1"/>
</dbReference>
<keyword evidence="4 6" id="KW-1015">Disulfide bond</keyword>
<keyword evidence="5" id="KW-0325">Glycoprotein</keyword>
<dbReference type="SUPFAM" id="SSF57567">
    <property type="entry name" value="Serine protease inhibitors"/>
    <property type="match status" value="1"/>
</dbReference>
<evidence type="ECO:0000256" key="1">
    <source>
        <dbReference type="ARBA" id="ARBA00004613"/>
    </source>
</evidence>
<dbReference type="PANTHER" id="PTHR11339:SF408">
    <property type="entry name" value="MUCIN-5B"/>
    <property type="match status" value="1"/>
</dbReference>
<dbReference type="Pfam" id="PF00094">
    <property type="entry name" value="VWD"/>
    <property type="match status" value="4"/>
</dbReference>
<comment type="caution">
    <text evidence="10">The sequence shown here is derived from an EMBL/GenBank/DDBJ whole genome shotgun (WGS) entry which is preliminary data.</text>
</comment>
<dbReference type="InterPro" id="IPR029034">
    <property type="entry name" value="Cystine-knot_cytokine"/>
</dbReference>
<dbReference type="SMART" id="SM00041">
    <property type="entry name" value="CT"/>
    <property type="match status" value="1"/>
</dbReference>
<dbReference type="PROSITE" id="PS01225">
    <property type="entry name" value="CTCK_2"/>
    <property type="match status" value="1"/>
</dbReference>
<feature type="non-terminal residue" evidence="10">
    <location>
        <position position="1551"/>
    </location>
</feature>
<dbReference type="InterPro" id="IPR025155">
    <property type="entry name" value="WxxW_domain"/>
</dbReference>
<feature type="domain" description="VWFD" evidence="9">
    <location>
        <begin position="307"/>
        <end position="391"/>
    </location>
</feature>
<proteinExistence type="predicted"/>
<dbReference type="InterPro" id="IPR050780">
    <property type="entry name" value="Mucin_vWF_Thrombospondin_sf"/>
</dbReference>
<dbReference type="PANTHER" id="PTHR11339">
    <property type="entry name" value="EXTRACELLULAR MATRIX GLYCOPROTEIN RELATED"/>
    <property type="match status" value="1"/>
</dbReference>
<reference evidence="10 11" key="1">
    <citation type="journal article" date="2021" name="Cell">
        <title>Tracing the genetic footprints of vertebrate landing in non-teleost ray-finned fishes.</title>
        <authorList>
            <person name="Bi X."/>
            <person name="Wang K."/>
            <person name="Yang L."/>
            <person name="Pan H."/>
            <person name="Jiang H."/>
            <person name="Wei Q."/>
            <person name="Fang M."/>
            <person name="Yu H."/>
            <person name="Zhu C."/>
            <person name="Cai Y."/>
            <person name="He Y."/>
            <person name="Gan X."/>
            <person name="Zeng H."/>
            <person name="Yu D."/>
            <person name="Zhu Y."/>
            <person name="Jiang H."/>
            <person name="Qiu Q."/>
            <person name="Yang H."/>
            <person name="Zhang Y.E."/>
            <person name="Wang W."/>
            <person name="Zhu M."/>
            <person name="He S."/>
            <person name="Zhang G."/>
        </authorList>
    </citation>
    <scope>NUCLEOTIDE SEQUENCE [LARGE SCALE GENOMIC DNA]</scope>
    <source>
        <strain evidence="10">Bchr_013</strain>
    </source>
</reference>
<feature type="disulfide bond" evidence="6">
    <location>
        <begin position="1439"/>
        <end position="1491"/>
    </location>
</feature>
<dbReference type="Pfam" id="PF01826">
    <property type="entry name" value="TIL"/>
    <property type="match status" value="1"/>
</dbReference>
<dbReference type="Pfam" id="PF13330">
    <property type="entry name" value="Mucin2_WxxW"/>
    <property type="match status" value="1"/>
</dbReference>
<feature type="domain" description="CTCK" evidence="8">
    <location>
        <begin position="1410"/>
        <end position="1497"/>
    </location>
</feature>
<evidence type="ECO:0000259" key="9">
    <source>
        <dbReference type="PROSITE" id="PS51233"/>
    </source>
</evidence>
<feature type="compositionally biased region" description="Polar residues" evidence="7">
    <location>
        <begin position="7"/>
        <end position="17"/>
    </location>
</feature>
<feature type="compositionally biased region" description="Low complexity" evidence="7">
    <location>
        <begin position="1343"/>
        <end position="1374"/>
    </location>
</feature>
<dbReference type="Proteomes" id="UP000886611">
    <property type="component" value="Unassembled WGS sequence"/>
</dbReference>
<feature type="region of interest" description="Disordered" evidence="7">
    <location>
        <begin position="1"/>
        <end position="38"/>
    </location>
</feature>
<evidence type="ECO:0000256" key="3">
    <source>
        <dbReference type="ARBA" id="ARBA00022729"/>
    </source>
</evidence>
<comment type="subcellular location">
    <subcellularLocation>
        <location evidence="1">Secreted</location>
    </subcellularLocation>
</comment>
<feature type="domain" description="VWFD" evidence="9">
    <location>
        <begin position="509"/>
        <end position="679"/>
    </location>
</feature>
<dbReference type="CDD" id="cd19941">
    <property type="entry name" value="TIL"/>
    <property type="match status" value="1"/>
</dbReference>
<feature type="non-terminal residue" evidence="10">
    <location>
        <position position="1"/>
    </location>
</feature>
<feature type="compositionally biased region" description="Low complexity" evidence="7">
    <location>
        <begin position="1273"/>
        <end position="1316"/>
    </location>
</feature>
<dbReference type="InterPro" id="IPR006207">
    <property type="entry name" value="Cys_knot_C"/>
</dbReference>
<feature type="compositionally biased region" description="Polar residues" evidence="7">
    <location>
        <begin position="1385"/>
        <end position="1395"/>
    </location>
</feature>
<dbReference type="Pfam" id="PF08742">
    <property type="entry name" value="C8"/>
    <property type="match status" value="2"/>
</dbReference>
<evidence type="ECO:0000256" key="4">
    <source>
        <dbReference type="ARBA" id="ARBA00023157"/>
    </source>
</evidence>
<comment type="caution">
    <text evidence="6">Lacks conserved residue(s) required for the propagation of feature annotation.</text>
</comment>
<name>A0A8X7X4U8_POLSE</name>
<feature type="disulfide bond" evidence="6">
    <location>
        <begin position="1424"/>
        <end position="1473"/>
    </location>
</feature>
<evidence type="ECO:0000256" key="2">
    <source>
        <dbReference type="ARBA" id="ARBA00022525"/>
    </source>
</evidence>
<evidence type="ECO:0000256" key="7">
    <source>
        <dbReference type="SAM" id="MobiDB-lite"/>
    </source>
</evidence>
<dbReference type="SMART" id="SM00216">
    <property type="entry name" value="VWD"/>
    <property type="match status" value="2"/>
</dbReference>
<dbReference type="GO" id="GO:0031012">
    <property type="term" value="C:extracellular matrix"/>
    <property type="evidence" value="ECO:0007669"/>
    <property type="project" value="TreeGrafter"/>
</dbReference>
<dbReference type="InterPro" id="IPR014853">
    <property type="entry name" value="VWF/SSPO/ZAN-like_Cys-rich_dom"/>
</dbReference>
<evidence type="ECO:0000256" key="5">
    <source>
        <dbReference type="ARBA" id="ARBA00023180"/>
    </source>
</evidence>
<evidence type="ECO:0000256" key="6">
    <source>
        <dbReference type="PROSITE-ProRule" id="PRU00039"/>
    </source>
</evidence>
<keyword evidence="2" id="KW-0964">Secreted</keyword>
<dbReference type="InterPro" id="IPR001846">
    <property type="entry name" value="VWF_type-D"/>
</dbReference>
<dbReference type="GO" id="GO:0005615">
    <property type="term" value="C:extracellular space"/>
    <property type="evidence" value="ECO:0007669"/>
    <property type="project" value="TreeGrafter"/>
</dbReference>